<feature type="transmembrane region" description="Helical" evidence="2">
    <location>
        <begin position="497"/>
        <end position="516"/>
    </location>
</feature>
<dbReference type="OrthoDB" id="5312224at2759"/>
<sequence length="1013" mass="109510">MSDSWCPRAWATLPRILLVFSLSLSHLSITSFAQPAQLQYEDCFTSSNTSLKFDISHVFAQVLEQSSGGRYMNLTVLGVTPEVIPASAEDGNTTHSYAIATLFTTTEMLTFNVLNNGSIFCDTLRPPSPLPAPSNTSDDKNYCPFAAGPFAFSTSIPLPSNYELATFDTRLYALDPWQHMLFCMNLNTTILDPGPVGSVYGHAHIIFWVTVGLAIAYWLVVGIARLASAWGRGSTRVGTGTWARVESAGFILASAISGERLAGSPALMRFCTPSLRDIIFHTQWCAALAMVAVQWPTFIYPILVQTAWSTLSYNITISQGSTGAHERWNPLTVPLYAPPSNFADQLSNSSSPIYIDADVPNVIFQLPTDATSGLSSFAWTIGVRPQDLFGICLTLFLSIIGGTVVLSVLVWGLDWIISLLIHGDSQSSNGLAGTRSPRYSAGSKDLLDGVGQIPSDENRSLNSHFLFRSAFFPSGRPWWRLRSSFISYHSSILQGNLVRILIWFHLPVTIFSCYQMTMGRQNASLGSIVLAAISFAVFSVLIPIFLVVRLTTTNTTKLYDETWTLLSLGPLYNHYRHGSQLFACILFATNIAFGVTIGCGQKSGTAQAIVILVVEVASALGTSVWLPWGQGASMGLISFLFCVARIVIAVLLVILTPIVSVESGAAQWIAYAILCILGLIYLALFLILVVKLLEGVLRISGRVGFHRSKHAVDSGLLGTLGLLGCCSSRRPHHSRRSRASPAQIPKQPSTIPLTRPTPGFRDITPTGSTQSGPPSVLRPEHALQPYKEDSDEDTGYIMGAWQPFVGPGYSPVDDTPRQEPPKSGFARVGGGRAHFESPYAIASGSTHTFPSVERNVPTSHLASTSLPVEYSPPPTPSVSSVAKRPDVSLLPPGAMPPAHIRTKSQTAIIEDASALLASSDGRNGAVGTTDDAPTQRKRWYNRRKSRRMSEGDLMAMADKPPSSEPGRSFVVVRKQKPGVSPKDASGSSSAAAEPERKSFTVLRGNNSESQAMS</sequence>
<feature type="domain" description="TRP C-terminal" evidence="4">
    <location>
        <begin position="262"/>
        <end position="693"/>
    </location>
</feature>
<feature type="region of interest" description="Disordered" evidence="1">
    <location>
        <begin position="731"/>
        <end position="779"/>
    </location>
</feature>
<dbReference type="EMBL" id="KZ110602">
    <property type="protein sequence ID" value="OSX59335.1"/>
    <property type="molecule type" value="Genomic_DNA"/>
</dbReference>
<keyword evidence="2" id="KW-0472">Membrane</keyword>
<evidence type="ECO:0000259" key="4">
    <source>
        <dbReference type="Pfam" id="PF06011"/>
    </source>
</evidence>
<protein>
    <recommendedName>
        <fullName evidence="4">TRP C-terminal domain-containing protein</fullName>
    </recommendedName>
</protein>
<evidence type="ECO:0000256" key="2">
    <source>
        <dbReference type="SAM" id="Phobius"/>
    </source>
</evidence>
<dbReference type="GO" id="GO:0055085">
    <property type="term" value="P:transmembrane transport"/>
    <property type="evidence" value="ECO:0007669"/>
    <property type="project" value="TreeGrafter"/>
</dbReference>
<evidence type="ECO:0000256" key="1">
    <source>
        <dbReference type="SAM" id="MobiDB-lite"/>
    </source>
</evidence>
<dbReference type="InterPro" id="IPR010308">
    <property type="entry name" value="TRP_C"/>
</dbReference>
<feature type="compositionally biased region" description="Polar residues" evidence="1">
    <location>
        <begin position="1003"/>
        <end position="1013"/>
    </location>
</feature>
<evidence type="ECO:0000313" key="5">
    <source>
        <dbReference type="EMBL" id="OSX59335.1"/>
    </source>
</evidence>
<organism evidence="5 6">
    <name type="scientific">Postia placenta MAD-698-R-SB12</name>
    <dbReference type="NCBI Taxonomy" id="670580"/>
    <lineage>
        <taxon>Eukaryota</taxon>
        <taxon>Fungi</taxon>
        <taxon>Dikarya</taxon>
        <taxon>Basidiomycota</taxon>
        <taxon>Agaricomycotina</taxon>
        <taxon>Agaricomycetes</taxon>
        <taxon>Polyporales</taxon>
        <taxon>Adustoporiaceae</taxon>
        <taxon>Rhodonia</taxon>
    </lineage>
</organism>
<feature type="transmembrane region" description="Helical" evidence="2">
    <location>
        <begin position="668"/>
        <end position="690"/>
    </location>
</feature>
<feature type="transmembrane region" description="Helical" evidence="2">
    <location>
        <begin position="205"/>
        <end position="227"/>
    </location>
</feature>
<dbReference type="GeneID" id="36331408"/>
<proteinExistence type="predicted"/>
<dbReference type="RefSeq" id="XP_024336129.1">
    <property type="nucleotide sequence ID" value="XM_024486459.1"/>
</dbReference>
<feature type="region of interest" description="Disordered" evidence="1">
    <location>
        <begin position="807"/>
        <end position="831"/>
    </location>
</feature>
<feature type="region of interest" description="Disordered" evidence="1">
    <location>
        <begin position="919"/>
        <end position="1013"/>
    </location>
</feature>
<reference evidence="5 6" key="1">
    <citation type="submission" date="2017-04" db="EMBL/GenBank/DDBJ databases">
        <title>Genome Sequence of the Model Brown-Rot Fungus Postia placenta SB12.</title>
        <authorList>
            <consortium name="DOE Joint Genome Institute"/>
            <person name="Gaskell J."/>
            <person name="Kersten P."/>
            <person name="Larrondo L.F."/>
            <person name="Canessa P."/>
            <person name="Martinez D."/>
            <person name="Hibbett D."/>
            <person name="Schmoll M."/>
            <person name="Kubicek C.P."/>
            <person name="Martinez A.T."/>
            <person name="Yadav J."/>
            <person name="Master E."/>
            <person name="Magnuson J.K."/>
            <person name="James T."/>
            <person name="Yaver D."/>
            <person name="Berka R."/>
            <person name="Labutti K."/>
            <person name="Lipzen A."/>
            <person name="Aerts A."/>
            <person name="Barry K."/>
            <person name="Henrissat B."/>
            <person name="Blanchette R."/>
            <person name="Grigoriev I."/>
            <person name="Cullen D."/>
        </authorList>
    </citation>
    <scope>NUCLEOTIDE SEQUENCE [LARGE SCALE GENOMIC DNA]</scope>
    <source>
        <strain evidence="5 6">MAD-698-R-SB12</strain>
    </source>
</reference>
<keyword evidence="6" id="KW-1185">Reference proteome</keyword>
<feature type="transmembrane region" description="Helical" evidence="2">
    <location>
        <begin position="578"/>
        <end position="597"/>
    </location>
</feature>
<feature type="region of interest" description="Disordered" evidence="1">
    <location>
        <begin position="864"/>
        <end position="899"/>
    </location>
</feature>
<dbReference type="STRING" id="670580.A0A1X6MSH1"/>
<dbReference type="Pfam" id="PF06011">
    <property type="entry name" value="TRP"/>
    <property type="match status" value="1"/>
</dbReference>
<keyword evidence="2" id="KW-0812">Transmembrane</keyword>
<dbReference type="AlphaFoldDB" id="A0A1X6MSH1"/>
<evidence type="ECO:0000256" key="3">
    <source>
        <dbReference type="SAM" id="SignalP"/>
    </source>
</evidence>
<dbReference type="GO" id="GO:0016020">
    <property type="term" value="C:membrane"/>
    <property type="evidence" value="ECO:0007669"/>
    <property type="project" value="TreeGrafter"/>
</dbReference>
<feature type="transmembrane region" description="Helical" evidence="2">
    <location>
        <begin position="388"/>
        <end position="413"/>
    </location>
</feature>
<dbReference type="PANTHER" id="PTHR31145:SF6">
    <property type="entry name" value="INTEGRAL MEMBRANE PROTEIN (AFU_ORTHOLOGUE AFUA_7G01610)"/>
    <property type="match status" value="1"/>
</dbReference>
<gene>
    <name evidence="5" type="ORF">POSPLADRAFT_1150766</name>
</gene>
<feature type="transmembrane region" description="Helical" evidence="2">
    <location>
        <begin position="634"/>
        <end position="656"/>
    </location>
</feature>
<feature type="compositionally biased region" description="Basic residues" evidence="1">
    <location>
        <begin position="935"/>
        <end position="946"/>
    </location>
</feature>
<feature type="chain" id="PRO_5012146077" description="TRP C-terminal domain-containing protein" evidence="3">
    <location>
        <begin position="34"/>
        <end position="1013"/>
    </location>
</feature>
<name>A0A1X6MSH1_9APHY</name>
<dbReference type="Proteomes" id="UP000194127">
    <property type="component" value="Unassembled WGS sequence"/>
</dbReference>
<feature type="transmembrane region" description="Helical" evidence="2">
    <location>
        <begin position="528"/>
        <end position="548"/>
    </location>
</feature>
<keyword evidence="3" id="KW-0732">Signal</keyword>
<evidence type="ECO:0000313" key="6">
    <source>
        <dbReference type="Proteomes" id="UP000194127"/>
    </source>
</evidence>
<dbReference type="InterPro" id="IPR040241">
    <property type="entry name" value="TRP_Flc/Pkd2-like"/>
</dbReference>
<feature type="transmembrane region" description="Helical" evidence="2">
    <location>
        <begin position="609"/>
        <end position="628"/>
    </location>
</feature>
<accession>A0A1X6MSH1</accession>
<feature type="signal peptide" evidence="3">
    <location>
        <begin position="1"/>
        <end position="33"/>
    </location>
</feature>
<keyword evidence="2" id="KW-1133">Transmembrane helix</keyword>
<dbReference type="PANTHER" id="PTHR31145">
    <property type="entry name" value="INTEGRAL MEMBRANE PROTEIN (AFU_ORTHOLOGUE AFUA_7G01610)"/>
    <property type="match status" value="1"/>
</dbReference>